<evidence type="ECO:0000256" key="1">
    <source>
        <dbReference type="SAM" id="MobiDB-lite"/>
    </source>
</evidence>
<dbReference type="AlphaFoldDB" id="A0A835Y7E3"/>
<protein>
    <submittedName>
        <fullName evidence="2">Uncharacterized protein</fullName>
    </submittedName>
</protein>
<proteinExistence type="predicted"/>
<organism evidence="2 3">
    <name type="scientific">Edaphochlamys debaryana</name>
    <dbReference type="NCBI Taxonomy" id="47281"/>
    <lineage>
        <taxon>Eukaryota</taxon>
        <taxon>Viridiplantae</taxon>
        <taxon>Chlorophyta</taxon>
        <taxon>core chlorophytes</taxon>
        <taxon>Chlorophyceae</taxon>
        <taxon>CS clade</taxon>
        <taxon>Chlamydomonadales</taxon>
        <taxon>Chlamydomonadales incertae sedis</taxon>
        <taxon>Edaphochlamys</taxon>
    </lineage>
</organism>
<feature type="region of interest" description="Disordered" evidence="1">
    <location>
        <begin position="197"/>
        <end position="365"/>
    </location>
</feature>
<feature type="compositionally biased region" description="Pro residues" evidence="1">
    <location>
        <begin position="317"/>
        <end position="341"/>
    </location>
</feature>
<reference evidence="2" key="1">
    <citation type="journal article" date="2020" name="bioRxiv">
        <title>Comparative genomics of Chlamydomonas.</title>
        <authorList>
            <person name="Craig R.J."/>
            <person name="Hasan A.R."/>
            <person name="Ness R.W."/>
            <person name="Keightley P.D."/>
        </authorList>
    </citation>
    <scope>NUCLEOTIDE SEQUENCE</scope>
    <source>
        <strain evidence="2">CCAP 11/70</strain>
    </source>
</reference>
<sequence length="365" mass="38704">MRETGGAPGLSNTSAYVIVANGRQSYFTAENVGVNMWKALQLRQWVTAGGTLILLDGATGYDMQDNSYLDVLDAVLDDGSPEFERARCSGFALRRETWMQRRSGEGLTAYMKPSVEVRPNRGAVGLVCSANGGQPLYSHVFSSGGHPSAHPTEVAIARFWRVGRGGVYWLGSSFAMPSMKPFQELLTIAISQSRLPKLDVPSSPPHAPAAASPSPGPAGPADVHPEPPTPQATASPPPPPQPQAAASSPSPPPASPRPSQPGRPPRRPKRPLPPPPRPRPPPVQRPPSPRSVASPPTPDASSPSSPSVLSPSQGTLEPPPSPAVPEEPVDAPPPWFYLPPPGEEEDHRPPPAWADLPPPMEDESR</sequence>
<dbReference type="OrthoDB" id="533259at2759"/>
<feature type="compositionally biased region" description="Pro residues" evidence="1">
    <location>
        <begin position="350"/>
        <end position="359"/>
    </location>
</feature>
<gene>
    <name evidence="2" type="ORF">HYH03_008010</name>
</gene>
<dbReference type="Proteomes" id="UP000612055">
    <property type="component" value="Unassembled WGS sequence"/>
</dbReference>
<feature type="compositionally biased region" description="Pro residues" evidence="1">
    <location>
        <begin position="226"/>
        <end position="242"/>
    </location>
</feature>
<evidence type="ECO:0000313" key="3">
    <source>
        <dbReference type="Proteomes" id="UP000612055"/>
    </source>
</evidence>
<keyword evidence="3" id="KW-1185">Reference proteome</keyword>
<evidence type="ECO:0000313" key="2">
    <source>
        <dbReference type="EMBL" id="KAG2493790.1"/>
    </source>
</evidence>
<name>A0A835Y7E3_9CHLO</name>
<comment type="caution">
    <text evidence="2">The sequence shown here is derived from an EMBL/GenBank/DDBJ whole genome shotgun (WGS) entry which is preliminary data.</text>
</comment>
<dbReference type="PRINTS" id="PR01217">
    <property type="entry name" value="PRICHEXTENSN"/>
</dbReference>
<accession>A0A835Y7E3</accession>
<feature type="compositionally biased region" description="Low complexity" evidence="1">
    <location>
        <begin position="290"/>
        <end position="312"/>
    </location>
</feature>
<dbReference type="EMBL" id="JAEHOE010000035">
    <property type="protein sequence ID" value="KAG2493790.1"/>
    <property type="molecule type" value="Genomic_DNA"/>
</dbReference>
<feature type="compositionally biased region" description="Pro residues" evidence="1">
    <location>
        <begin position="249"/>
        <end position="263"/>
    </location>
</feature>
<feature type="compositionally biased region" description="Pro residues" evidence="1">
    <location>
        <begin position="271"/>
        <end position="289"/>
    </location>
</feature>